<proteinExistence type="predicted"/>
<dbReference type="PANTHER" id="PTHR33070:SF109">
    <property type="entry name" value="DOMAIN PROTEIN, PUTATIVE (DUF241)-RELATED"/>
    <property type="match status" value="1"/>
</dbReference>
<sequence>MAAPSAMHGSKCTVRSISLPTRLHPHSLRIEAELNKLKAWEVSCASVLVSPGAETIQIGLAGVMELYNYVEELIHSPLTRQALLCHQHRKLVEEALDGSVTLLDACGTAKDILLMTNEHVQDLQSALRRRGGDSSIESNIASYICFRKKVKKNISKCLGALQRMESRLGSSPVLHLDHHLAVVVRLLREVSGITISTFRSLLLFFSMPAVRKMFGGWSLITKLMPMASGKGQKIVNEVGSVDVAIHTLQEQLHNSDAKVELQVTQRRLEALNVSIEAAFLYLKMQDNVAAEKATMEMTILALCMTQTKGTKELNNLRALEPSSTLALGKISTGLSGLQELHQCLEELLNLYSTQQALSHHQDKKWVDELLDGSVKLLDICGATRDVISQFKENVGDLQSALRRRKGDVCIESSINNYIYWRKKMNKDAKRLLAAMKKMYNKGGASPLLDQDHHLSTMMRELREVNIMSISIFQSLVLLLSTPVLKPKLSRWSLVSKFMHKGAVSCEENAENMKELESVEFSLGAISSEEAKLETMEIARKRLEGLEVSIEGLDKGLECMYRRLVKTRASLLNIISH</sequence>
<reference evidence="1" key="1">
    <citation type="journal article" date="2007" name="PLoS ONE">
        <title>The first genome sequence of an elite grapevine cultivar (Pinot noir Vitis vinifera L.): coping with a highly heterozygous genome.</title>
        <authorList>
            <person name="Velasco R."/>
            <person name="Zharkikh A."/>
            <person name="Troggio M."/>
            <person name="Cartwright D.A."/>
            <person name="Cestaro A."/>
            <person name="Pruss D."/>
            <person name="Pindo M."/>
            <person name="FitzGerald L.M."/>
            <person name="Vezzulli S."/>
            <person name="Reid J."/>
            <person name="Malacarne G."/>
            <person name="Iliev D."/>
            <person name="Coppola G."/>
            <person name="Wardell B."/>
            <person name="Micheletti D."/>
            <person name="Macalma T."/>
            <person name="Facci M."/>
            <person name="Mitchell J.T."/>
            <person name="Perazzolli M."/>
            <person name="Eldredge G."/>
            <person name="Gatto P."/>
            <person name="Oyzerski R."/>
            <person name="Moretto M."/>
            <person name="Gutin N."/>
            <person name="Stefanini M."/>
            <person name="Chen Y."/>
            <person name="Segala C."/>
            <person name="Davenport C."/>
            <person name="Dematte L."/>
            <person name="Mraz A."/>
            <person name="Battilana J."/>
            <person name="Stormo K."/>
            <person name="Costa F."/>
            <person name="Tao Q."/>
            <person name="Si-Ammour A."/>
            <person name="Harkins T."/>
            <person name="Lackey A."/>
            <person name="Perbost C."/>
            <person name="Taillon B."/>
            <person name="Stella A."/>
            <person name="Solovyev V."/>
            <person name="Fawcett J.A."/>
            <person name="Sterck L."/>
            <person name="Vandepoele K."/>
            <person name="Grando S.M."/>
            <person name="Toppo S."/>
            <person name="Moser C."/>
            <person name="Lanchbury J."/>
            <person name="Bogden R."/>
            <person name="Skolnick M."/>
            <person name="Sgaramella V."/>
            <person name="Bhatnagar S.K."/>
            <person name="Fontana P."/>
            <person name="Gutin A."/>
            <person name="Van de Peer Y."/>
            <person name="Salamini F."/>
            <person name="Viola R."/>
        </authorList>
    </citation>
    <scope>NUCLEOTIDE SEQUENCE</scope>
</reference>
<dbReference type="PANTHER" id="PTHR33070">
    <property type="entry name" value="OS06G0725500 PROTEIN"/>
    <property type="match status" value="1"/>
</dbReference>
<name>A5BBA5_VITVI</name>
<dbReference type="GO" id="GO:0048367">
    <property type="term" value="P:shoot system development"/>
    <property type="evidence" value="ECO:0007669"/>
    <property type="project" value="InterPro"/>
</dbReference>
<dbReference type="GO" id="GO:0048364">
    <property type="term" value="P:root development"/>
    <property type="evidence" value="ECO:0007669"/>
    <property type="project" value="InterPro"/>
</dbReference>
<dbReference type="AlphaFoldDB" id="A5BBA5"/>
<evidence type="ECO:0000313" key="1">
    <source>
        <dbReference type="EMBL" id="CAN69958.1"/>
    </source>
</evidence>
<dbReference type="OrthoDB" id="1701699at2759"/>
<dbReference type="InterPro" id="IPR004320">
    <property type="entry name" value="BPS1_pln"/>
</dbReference>
<gene>
    <name evidence="1" type="ORF">VITISV_032885</name>
</gene>
<protein>
    <submittedName>
        <fullName evidence="1">Uncharacterized protein</fullName>
    </submittedName>
</protein>
<dbReference type="EMBL" id="AM453163">
    <property type="protein sequence ID" value="CAN69958.1"/>
    <property type="molecule type" value="Genomic_DNA"/>
</dbReference>
<organism evidence="1">
    <name type="scientific">Vitis vinifera</name>
    <name type="common">Grape</name>
    <dbReference type="NCBI Taxonomy" id="29760"/>
    <lineage>
        <taxon>Eukaryota</taxon>
        <taxon>Viridiplantae</taxon>
        <taxon>Streptophyta</taxon>
        <taxon>Embryophyta</taxon>
        <taxon>Tracheophyta</taxon>
        <taxon>Spermatophyta</taxon>
        <taxon>Magnoliopsida</taxon>
        <taxon>eudicotyledons</taxon>
        <taxon>Gunneridae</taxon>
        <taxon>Pentapetalae</taxon>
        <taxon>rosids</taxon>
        <taxon>Vitales</taxon>
        <taxon>Vitaceae</taxon>
        <taxon>Viteae</taxon>
        <taxon>Vitis</taxon>
    </lineage>
</organism>
<dbReference type="Pfam" id="PF03087">
    <property type="entry name" value="BPS1"/>
    <property type="match status" value="2"/>
</dbReference>
<accession>A5BBA5</accession>